<gene>
    <name evidence="1" type="ORF">J2S02_001531</name>
</gene>
<keyword evidence="2" id="KW-1185">Reference proteome</keyword>
<protein>
    <submittedName>
        <fullName evidence="1">Uncharacterized protein</fullName>
    </submittedName>
</protein>
<sequence>MVLQTNYHDIGQPWFGKHVIILNCSIHNKFIQIYKSYHAPIEPPRPNCAETISQLISIGYKLQAVTALPFNQVQYVFIL</sequence>
<organism evidence="1 2">
    <name type="scientific">Metabacillus niabensis</name>
    <dbReference type="NCBI Taxonomy" id="324854"/>
    <lineage>
        <taxon>Bacteria</taxon>
        <taxon>Bacillati</taxon>
        <taxon>Bacillota</taxon>
        <taxon>Bacilli</taxon>
        <taxon>Bacillales</taxon>
        <taxon>Bacillaceae</taxon>
        <taxon>Metabacillus</taxon>
    </lineage>
</organism>
<evidence type="ECO:0000313" key="2">
    <source>
        <dbReference type="Proteomes" id="UP001232245"/>
    </source>
</evidence>
<reference evidence="1 2" key="1">
    <citation type="submission" date="2023-07" db="EMBL/GenBank/DDBJ databases">
        <title>Genomic Encyclopedia of Type Strains, Phase IV (KMG-IV): sequencing the most valuable type-strain genomes for metagenomic binning, comparative biology and taxonomic classification.</title>
        <authorList>
            <person name="Goeker M."/>
        </authorList>
    </citation>
    <scope>NUCLEOTIDE SEQUENCE [LARGE SCALE GENOMIC DNA]</scope>
    <source>
        <strain evidence="1 2">DSM 17723</strain>
    </source>
</reference>
<dbReference type="RefSeq" id="WP_095301301.1">
    <property type="nucleotide sequence ID" value="NZ_CADEPK010000006.1"/>
</dbReference>
<dbReference type="Proteomes" id="UP001232245">
    <property type="component" value="Unassembled WGS sequence"/>
</dbReference>
<evidence type="ECO:0000313" key="1">
    <source>
        <dbReference type="EMBL" id="MDQ0225202.1"/>
    </source>
</evidence>
<comment type="caution">
    <text evidence="1">The sequence shown here is derived from an EMBL/GenBank/DDBJ whole genome shotgun (WGS) entry which is preliminary data.</text>
</comment>
<accession>A0ABT9Z023</accession>
<dbReference type="EMBL" id="JAUSTZ010000002">
    <property type="protein sequence ID" value="MDQ0225202.1"/>
    <property type="molecule type" value="Genomic_DNA"/>
</dbReference>
<proteinExistence type="predicted"/>
<name>A0ABT9Z023_9BACI</name>